<reference evidence="3 4" key="1">
    <citation type="submission" date="2016-11" db="EMBL/GenBank/DDBJ databases">
        <authorList>
            <person name="Jaros S."/>
            <person name="Januszkiewicz K."/>
            <person name="Wedrychowicz H."/>
        </authorList>
    </citation>
    <scope>NUCLEOTIDE SEQUENCE [LARGE SCALE GENOMIC DNA]</scope>
</reference>
<keyword evidence="2" id="KW-0812">Transmembrane</keyword>
<dbReference type="EMBL" id="FQNC01000043">
    <property type="protein sequence ID" value="SGY43954.1"/>
    <property type="molecule type" value="Genomic_DNA"/>
</dbReference>
<evidence type="ECO:0000313" key="4">
    <source>
        <dbReference type="Proteomes" id="UP000249464"/>
    </source>
</evidence>
<organism evidence="3 4">
    <name type="scientific">Microbotryum silenes-dioicae</name>
    <dbReference type="NCBI Taxonomy" id="796604"/>
    <lineage>
        <taxon>Eukaryota</taxon>
        <taxon>Fungi</taxon>
        <taxon>Dikarya</taxon>
        <taxon>Basidiomycota</taxon>
        <taxon>Pucciniomycotina</taxon>
        <taxon>Microbotryomycetes</taxon>
        <taxon>Microbotryales</taxon>
        <taxon>Microbotryaceae</taxon>
        <taxon>Microbotryum</taxon>
    </lineage>
</organism>
<dbReference type="Proteomes" id="UP000249464">
    <property type="component" value="Unassembled WGS sequence"/>
</dbReference>
<gene>
    <name evidence="3" type="primary">BQ5605_C001g00090</name>
    <name evidence="3" type="ORF">BQ5605_C001G00090</name>
</gene>
<keyword evidence="2" id="KW-1133">Transmembrane helix</keyword>
<proteinExistence type="predicted"/>
<evidence type="ECO:0000313" key="3">
    <source>
        <dbReference type="EMBL" id="SGY43954.1"/>
    </source>
</evidence>
<feature type="transmembrane region" description="Helical" evidence="2">
    <location>
        <begin position="108"/>
        <end position="127"/>
    </location>
</feature>
<evidence type="ECO:0000256" key="2">
    <source>
        <dbReference type="SAM" id="Phobius"/>
    </source>
</evidence>
<evidence type="ECO:0000256" key="1">
    <source>
        <dbReference type="SAM" id="MobiDB-lite"/>
    </source>
</evidence>
<protein>
    <submittedName>
        <fullName evidence="3">BQ5605_C001g00090 protein</fullName>
    </submittedName>
</protein>
<accession>A0A2X0M2A1</accession>
<feature type="compositionally biased region" description="Polar residues" evidence="1">
    <location>
        <begin position="1"/>
        <end position="16"/>
    </location>
</feature>
<keyword evidence="4" id="KW-1185">Reference proteome</keyword>
<name>A0A2X0M2A1_9BASI</name>
<keyword evidence="2" id="KW-0472">Membrane</keyword>
<feature type="region of interest" description="Disordered" evidence="1">
    <location>
        <begin position="1"/>
        <end position="21"/>
    </location>
</feature>
<dbReference type="AlphaFoldDB" id="A0A2X0M2A1"/>
<sequence length="131" mass="15122">MAASVRTRTVPRNSSIEEGDTDRSFLPKVSRWMVDEDHRCILTLGVPDVLPPPSPFMYTGHDEELRMLRSPVQASNWFHLLPRSSSIRFHRRAPWPFHRRPSASISQLWISSFGLILLLSFDSLLFASTRF</sequence>